<gene>
    <name evidence="1" type="ORF">B296_00025128</name>
</gene>
<comment type="caution">
    <text evidence="1">The sequence shown here is derived from an EMBL/GenBank/DDBJ whole genome shotgun (WGS) entry which is preliminary data.</text>
</comment>
<organism evidence="1 2">
    <name type="scientific">Ensete ventricosum</name>
    <name type="common">Abyssinian banana</name>
    <name type="synonym">Musa ensete</name>
    <dbReference type="NCBI Taxonomy" id="4639"/>
    <lineage>
        <taxon>Eukaryota</taxon>
        <taxon>Viridiplantae</taxon>
        <taxon>Streptophyta</taxon>
        <taxon>Embryophyta</taxon>
        <taxon>Tracheophyta</taxon>
        <taxon>Spermatophyta</taxon>
        <taxon>Magnoliopsida</taxon>
        <taxon>Liliopsida</taxon>
        <taxon>Zingiberales</taxon>
        <taxon>Musaceae</taxon>
        <taxon>Ensete</taxon>
    </lineage>
</organism>
<feature type="non-terminal residue" evidence="1">
    <location>
        <position position="1"/>
    </location>
</feature>
<proteinExistence type="predicted"/>
<name>A0A427ATR4_ENSVE</name>
<evidence type="ECO:0000313" key="1">
    <source>
        <dbReference type="EMBL" id="RRT79585.1"/>
    </source>
</evidence>
<dbReference type="EMBL" id="AMZH03001359">
    <property type="protein sequence ID" value="RRT79585.1"/>
    <property type="molecule type" value="Genomic_DNA"/>
</dbReference>
<sequence length="100" mass="10746">AAVASSVGRGWSAVRPLAPPILAFGRLPVSGPPRRRASCPRLQAILKEVQRVVSPVINGRPRLHHSCRANSIVWTTGAAPAEDIMEGSEPLDLSRISRYS</sequence>
<accession>A0A427ATR4</accession>
<dbReference type="Proteomes" id="UP000287651">
    <property type="component" value="Unassembled WGS sequence"/>
</dbReference>
<protein>
    <submittedName>
        <fullName evidence="1">Uncharacterized protein</fullName>
    </submittedName>
</protein>
<evidence type="ECO:0000313" key="2">
    <source>
        <dbReference type="Proteomes" id="UP000287651"/>
    </source>
</evidence>
<dbReference type="AlphaFoldDB" id="A0A427ATR4"/>
<reference evidence="1 2" key="1">
    <citation type="journal article" date="2014" name="Agronomy (Basel)">
        <title>A Draft Genome Sequence for Ensete ventricosum, the Drought-Tolerant Tree Against Hunger.</title>
        <authorList>
            <person name="Harrison J."/>
            <person name="Moore K.A."/>
            <person name="Paszkiewicz K."/>
            <person name="Jones T."/>
            <person name="Grant M."/>
            <person name="Ambacheew D."/>
            <person name="Muzemil S."/>
            <person name="Studholme D.J."/>
        </authorList>
    </citation>
    <scope>NUCLEOTIDE SEQUENCE [LARGE SCALE GENOMIC DNA]</scope>
</reference>